<evidence type="ECO:0000256" key="1">
    <source>
        <dbReference type="ARBA" id="ARBA00023015"/>
    </source>
</evidence>
<sequence length="281" mass="32846">MGQLQLNTSTLNPEIYYVYYHETLTERVCSNHKHDYLEISVILEGSVLYNINGTFYNLEEGDILLFNPGIEHYETTEKNTTNKQLHIGFQNIIFEGYPRDTFPSHSSIIKLDRHKEEFFQTCREMLKEKETGDCGYEVVLMALLMKLIILIIRELNKEATLNRDLLLTFEEREKQDIANVIMKYMQIHYMEDITLSKISQSMYISPAYISKIFKDETGDSPINYLIKLRLARANELLKHGKLSIKEVARSVGYDDAYHFSKLFKKYYGYPPSRTTANKETG</sequence>
<dbReference type="PRINTS" id="PR00032">
    <property type="entry name" value="HTHARAC"/>
</dbReference>
<dbReference type="Gene3D" id="1.10.10.60">
    <property type="entry name" value="Homeodomain-like"/>
    <property type="match status" value="2"/>
</dbReference>
<evidence type="ECO:0000313" key="6">
    <source>
        <dbReference type="Proteomes" id="UP000426246"/>
    </source>
</evidence>
<dbReference type="Proteomes" id="UP000426246">
    <property type="component" value="Chromosome"/>
</dbReference>
<dbReference type="RefSeq" id="WP_155704645.1">
    <property type="nucleotide sequence ID" value="NZ_CP034235.1"/>
</dbReference>
<dbReference type="SUPFAM" id="SSF46689">
    <property type="entry name" value="Homeodomain-like"/>
    <property type="match status" value="2"/>
</dbReference>
<organism evidence="5 6">
    <name type="scientific">Paenibacillus psychroresistens</name>
    <dbReference type="NCBI Taxonomy" id="1778678"/>
    <lineage>
        <taxon>Bacteria</taxon>
        <taxon>Bacillati</taxon>
        <taxon>Bacillota</taxon>
        <taxon>Bacilli</taxon>
        <taxon>Bacillales</taxon>
        <taxon>Paenibacillaceae</taxon>
        <taxon>Paenibacillus</taxon>
    </lineage>
</organism>
<dbReference type="GO" id="GO:0043565">
    <property type="term" value="F:sequence-specific DNA binding"/>
    <property type="evidence" value="ECO:0007669"/>
    <property type="project" value="InterPro"/>
</dbReference>
<dbReference type="AlphaFoldDB" id="A0A6B8RSR8"/>
<keyword evidence="6" id="KW-1185">Reference proteome</keyword>
<evidence type="ECO:0000256" key="3">
    <source>
        <dbReference type="ARBA" id="ARBA00023163"/>
    </source>
</evidence>
<protein>
    <submittedName>
        <fullName evidence="5">AraC family transcriptional regulator</fullName>
    </submittedName>
</protein>
<dbReference type="EMBL" id="CP034235">
    <property type="protein sequence ID" value="QGQ99480.1"/>
    <property type="molecule type" value="Genomic_DNA"/>
</dbReference>
<dbReference type="KEGG" id="ppsc:EHS13_33780"/>
<dbReference type="InterPro" id="IPR037923">
    <property type="entry name" value="HTH-like"/>
</dbReference>
<dbReference type="InterPro" id="IPR018060">
    <property type="entry name" value="HTH_AraC"/>
</dbReference>
<proteinExistence type="predicted"/>
<dbReference type="InterPro" id="IPR014710">
    <property type="entry name" value="RmlC-like_jellyroll"/>
</dbReference>
<feature type="domain" description="HTH araC/xylS-type" evidence="4">
    <location>
        <begin position="179"/>
        <end position="277"/>
    </location>
</feature>
<dbReference type="InterPro" id="IPR003313">
    <property type="entry name" value="AraC-bd"/>
</dbReference>
<reference evidence="6" key="1">
    <citation type="submission" date="2018-11" db="EMBL/GenBank/DDBJ databases">
        <title>Complete genome sequence of Paenibacillus sp. ML311-T8.</title>
        <authorList>
            <person name="Nam Y.-D."/>
            <person name="Kang J."/>
            <person name="Chung W.-H."/>
            <person name="Park Y.S."/>
        </authorList>
    </citation>
    <scope>NUCLEOTIDE SEQUENCE [LARGE SCALE GENOMIC DNA]</scope>
    <source>
        <strain evidence="6">ML311-T8</strain>
    </source>
</reference>
<dbReference type="OrthoDB" id="9776971at2"/>
<keyword evidence="1" id="KW-0805">Transcription regulation</keyword>
<keyword evidence="3" id="KW-0804">Transcription</keyword>
<evidence type="ECO:0000313" key="5">
    <source>
        <dbReference type="EMBL" id="QGQ99480.1"/>
    </source>
</evidence>
<dbReference type="PANTHER" id="PTHR43280">
    <property type="entry name" value="ARAC-FAMILY TRANSCRIPTIONAL REGULATOR"/>
    <property type="match status" value="1"/>
</dbReference>
<dbReference type="InterPro" id="IPR020449">
    <property type="entry name" value="Tscrpt_reg_AraC-type_HTH"/>
</dbReference>
<dbReference type="Pfam" id="PF12833">
    <property type="entry name" value="HTH_18"/>
    <property type="match status" value="1"/>
</dbReference>
<dbReference type="PROSITE" id="PS01124">
    <property type="entry name" value="HTH_ARAC_FAMILY_2"/>
    <property type="match status" value="1"/>
</dbReference>
<evidence type="ECO:0000259" key="4">
    <source>
        <dbReference type="PROSITE" id="PS01124"/>
    </source>
</evidence>
<dbReference type="Pfam" id="PF02311">
    <property type="entry name" value="AraC_binding"/>
    <property type="match status" value="1"/>
</dbReference>
<gene>
    <name evidence="5" type="ORF">EHS13_33780</name>
</gene>
<name>A0A6B8RSR8_9BACL</name>
<dbReference type="SUPFAM" id="SSF51215">
    <property type="entry name" value="Regulatory protein AraC"/>
    <property type="match status" value="1"/>
</dbReference>
<keyword evidence="2" id="KW-0238">DNA-binding</keyword>
<dbReference type="SMART" id="SM00342">
    <property type="entry name" value="HTH_ARAC"/>
    <property type="match status" value="1"/>
</dbReference>
<dbReference type="Gene3D" id="2.60.120.10">
    <property type="entry name" value="Jelly Rolls"/>
    <property type="match status" value="1"/>
</dbReference>
<evidence type="ECO:0000256" key="2">
    <source>
        <dbReference type="ARBA" id="ARBA00023125"/>
    </source>
</evidence>
<dbReference type="PANTHER" id="PTHR43280:SF28">
    <property type="entry name" value="HTH-TYPE TRANSCRIPTIONAL ACTIVATOR RHAS"/>
    <property type="match status" value="1"/>
</dbReference>
<accession>A0A6B8RSR8</accession>
<dbReference type="GO" id="GO:0003700">
    <property type="term" value="F:DNA-binding transcription factor activity"/>
    <property type="evidence" value="ECO:0007669"/>
    <property type="project" value="InterPro"/>
</dbReference>
<dbReference type="InterPro" id="IPR009057">
    <property type="entry name" value="Homeodomain-like_sf"/>
</dbReference>